<dbReference type="SUPFAM" id="SSF56672">
    <property type="entry name" value="DNA/RNA polymerases"/>
    <property type="match status" value="1"/>
</dbReference>
<protein>
    <submittedName>
        <fullName evidence="1">Uncharacterized protein</fullName>
    </submittedName>
</protein>
<gene>
    <name evidence="1" type="ORF">LIER_42452</name>
</gene>
<evidence type="ECO:0000313" key="2">
    <source>
        <dbReference type="Proteomes" id="UP001454036"/>
    </source>
</evidence>
<dbReference type="InterPro" id="IPR043128">
    <property type="entry name" value="Rev_trsase/Diguanyl_cyclase"/>
</dbReference>
<reference evidence="1 2" key="1">
    <citation type="submission" date="2024-01" db="EMBL/GenBank/DDBJ databases">
        <title>The complete chloroplast genome sequence of Lithospermum erythrorhizon: insights into the phylogenetic relationship among Boraginaceae species and the maternal lineages of purple gromwells.</title>
        <authorList>
            <person name="Okada T."/>
            <person name="Watanabe K."/>
        </authorList>
    </citation>
    <scope>NUCLEOTIDE SEQUENCE [LARGE SCALE GENOMIC DNA]</scope>
</reference>
<accession>A0AAV3RRU6</accession>
<evidence type="ECO:0000313" key="1">
    <source>
        <dbReference type="EMBL" id="GAA0183719.1"/>
    </source>
</evidence>
<dbReference type="Proteomes" id="UP001454036">
    <property type="component" value="Unassembled WGS sequence"/>
</dbReference>
<keyword evidence="2" id="KW-1185">Reference proteome</keyword>
<organism evidence="1 2">
    <name type="scientific">Lithospermum erythrorhizon</name>
    <name type="common">Purple gromwell</name>
    <name type="synonym">Lithospermum officinale var. erythrorhizon</name>
    <dbReference type="NCBI Taxonomy" id="34254"/>
    <lineage>
        <taxon>Eukaryota</taxon>
        <taxon>Viridiplantae</taxon>
        <taxon>Streptophyta</taxon>
        <taxon>Embryophyta</taxon>
        <taxon>Tracheophyta</taxon>
        <taxon>Spermatophyta</taxon>
        <taxon>Magnoliopsida</taxon>
        <taxon>eudicotyledons</taxon>
        <taxon>Gunneridae</taxon>
        <taxon>Pentapetalae</taxon>
        <taxon>asterids</taxon>
        <taxon>lamiids</taxon>
        <taxon>Boraginales</taxon>
        <taxon>Boraginaceae</taxon>
        <taxon>Boraginoideae</taxon>
        <taxon>Lithospermeae</taxon>
        <taxon>Lithospermum</taxon>
    </lineage>
</organism>
<proteinExistence type="predicted"/>
<dbReference type="InterPro" id="IPR043502">
    <property type="entry name" value="DNA/RNA_pol_sf"/>
</dbReference>
<comment type="caution">
    <text evidence="1">The sequence shown here is derived from an EMBL/GenBank/DDBJ whole genome shotgun (WGS) entry which is preliminary data.</text>
</comment>
<dbReference type="AlphaFoldDB" id="A0AAV3RRU6"/>
<sequence length="82" mass="9686">MTHHRATKNNNIKYSTGMDYFTGCLVALNRFISKSVERNLPFFKNLWRMSKEKFSWDDECSKAFEELKRYLGWPQVTALSAT</sequence>
<dbReference type="Gene3D" id="3.30.70.270">
    <property type="match status" value="1"/>
</dbReference>
<dbReference type="EMBL" id="BAABME010029486">
    <property type="protein sequence ID" value="GAA0183719.1"/>
    <property type="molecule type" value="Genomic_DNA"/>
</dbReference>
<name>A0AAV3RRU6_LITER</name>